<organism evidence="1 2">
    <name type="scientific">Phialemonium atrogriseum</name>
    <dbReference type="NCBI Taxonomy" id="1093897"/>
    <lineage>
        <taxon>Eukaryota</taxon>
        <taxon>Fungi</taxon>
        <taxon>Dikarya</taxon>
        <taxon>Ascomycota</taxon>
        <taxon>Pezizomycotina</taxon>
        <taxon>Sordariomycetes</taxon>
        <taxon>Sordariomycetidae</taxon>
        <taxon>Cephalothecales</taxon>
        <taxon>Cephalothecaceae</taxon>
        <taxon>Phialemonium</taxon>
    </lineage>
</organism>
<sequence>MFPSPKSIINTVGVKLDEAAETSTSDKWAAENVAQWQDELVKRQRLVDQSDGITSQERPRRAFQEAPVKNVEKLLLATVAEIYTRVVKRCLTGDIEDDGLPQDIVEAK</sequence>
<gene>
    <name evidence="1" type="ORF">QBC33DRAFT_563700</name>
</gene>
<proteinExistence type="predicted"/>
<reference evidence="1" key="1">
    <citation type="submission" date="2023-06" db="EMBL/GenBank/DDBJ databases">
        <title>Genome-scale phylogeny and comparative genomics of the fungal order Sordariales.</title>
        <authorList>
            <consortium name="Lawrence Berkeley National Laboratory"/>
            <person name="Hensen N."/>
            <person name="Bonometti L."/>
            <person name="Westerberg I."/>
            <person name="Brannstrom I.O."/>
            <person name="Guillou S."/>
            <person name="Cros-Aarteil S."/>
            <person name="Calhoun S."/>
            <person name="Haridas S."/>
            <person name="Kuo A."/>
            <person name="Mondo S."/>
            <person name="Pangilinan J."/>
            <person name="Riley R."/>
            <person name="Labutti K."/>
            <person name="Andreopoulos B."/>
            <person name="Lipzen A."/>
            <person name="Chen C."/>
            <person name="Yanf M."/>
            <person name="Daum C."/>
            <person name="Ng V."/>
            <person name="Clum A."/>
            <person name="Steindorff A."/>
            <person name="Ohm R."/>
            <person name="Martin F."/>
            <person name="Silar P."/>
            <person name="Natvig D."/>
            <person name="Lalanne C."/>
            <person name="Gautier V."/>
            <person name="Ament-Velasquez S.L."/>
            <person name="Kruys A."/>
            <person name="Hutchinson M.I."/>
            <person name="Powell A.J."/>
            <person name="Barry K."/>
            <person name="Miller A.N."/>
            <person name="Grigoriev I.V."/>
            <person name="Debuchy R."/>
            <person name="Gladieux P."/>
            <person name="Thoren M.H."/>
            <person name="Johannesson H."/>
        </authorList>
    </citation>
    <scope>NUCLEOTIDE SEQUENCE</scope>
    <source>
        <strain evidence="1">8032-3</strain>
    </source>
</reference>
<dbReference type="EMBL" id="MU839036">
    <property type="protein sequence ID" value="KAK1762530.1"/>
    <property type="molecule type" value="Genomic_DNA"/>
</dbReference>
<dbReference type="AlphaFoldDB" id="A0AAJ0BQD1"/>
<protein>
    <submittedName>
        <fullName evidence="1">Uncharacterized protein</fullName>
    </submittedName>
</protein>
<comment type="caution">
    <text evidence="1">The sequence shown here is derived from an EMBL/GenBank/DDBJ whole genome shotgun (WGS) entry which is preliminary data.</text>
</comment>
<accession>A0AAJ0BQD1</accession>
<keyword evidence="2" id="KW-1185">Reference proteome</keyword>
<evidence type="ECO:0000313" key="2">
    <source>
        <dbReference type="Proteomes" id="UP001244011"/>
    </source>
</evidence>
<dbReference type="Proteomes" id="UP001244011">
    <property type="component" value="Unassembled WGS sequence"/>
</dbReference>
<evidence type="ECO:0000313" key="1">
    <source>
        <dbReference type="EMBL" id="KAK1762530.1"/>
    </source>
</evidence>
<dbReference type="GeneID" id="85313492"/>
<name>A0AAJ0BQD1_9PEZI</name>
<dbReference type="RefSeq" id="XP_060278743.1">
    <property type="nucleotide sequence ID" value="XM_060430305.1"/>
</dbReference>